<accession>A0A3P6FFM8</accession>
<organism evidence="2">
    <name type="scientific">Brassica oleracea</name>
    <name type="common">Wild cabbage</name>
    <dbReference type="NCBI Taxonomy" id="3712"/>
    <lineage>
        <taxon>Eukaryota</taxon>
        <taxon>Viridiplantae</taxon>
        <taxon>Streptophyta</taxon>
        <taxon>Embryophyta</taxon>
        <taxon>Tracheophyta</taxon>
        <taxon>Spermatophyta</taxon>
        <taxon>Magnoliopsida</taxon>
        <taxon>eudicotyledons</taxon>
        <taxon>Gunneridae</taxon>
        <taxon>Pentapetalae</taxon>
        <taxon>rosids</taxon>
        <taxon>malvids</taxon>
        <taxon>Brassicales</taxon>
        <taxon>Brassicaceae</taxon>
        <taxon>Brassiceae</taxon>
        <taxon>Brassica</taxon>
    </lineage>
</organism>
<dbReference type="AlphaFoldDB" id="A0A3P6FFM8"/>
<feature type="compositionally biased region" description="Low complexity" evidence="1">
    <location>
        <begin position="77"/>
        <end position="86"/>
    </location>
</feature>
<evidence type="ECO:0000256" key="1">
    <source>
        <dbReference type="SAM" id="MobiDB-lite"/>
    </source>
</evidence>
<reference evidence="2" key="1">
    <citation type="submission" date="2018-11" db="EMBL/GenBank/DDBJ databases">
        <authorList>
            <consortium name="Genoscope - CEA"/>
            <person name="William W."/>
        </authorList>
    </citation>
    <scope>NUCLEOTIDE SEQUENCE</scope>
</reference>
<feature type="compositionally biased region" description="Low complexity" evidence="1">
    <location>
        <begin position="60"/>
        <end position="70"/>
    </location>
</feature>
<proteinExistence type="predicted"/>
<evidence type="ECO:0000313" key="2">
    <source>
        <dbReference type="EMBL" id="VDD44325.1"/>
    </source>
</evidence>
<protein>
    <submittedName>
        <fullName evidence="2">Uncharacterized protein</fullName>
    </submittedName>
</protein>
<gene>
    <name evidence="2" type="ORF">BOLC5T31872H</name>
</gene>
<dbReference type="EMBL" id="LR031877">
    <property type="protein sequence ID" value="VDD44325.1"/>
    <property type="molecule type" value="Genomic_DNA"/>
</dbReference>
<name>A0A3P6FFM8_BRAOL</name>
<sequence>MEPAAFTPSRDVATSDTSCARVWLPASLDPELRLETSTLPLLRACGFTTPRVSNPRRRASSPPSWSATSSPSPPQYTPSSSSTSRSCGKNRRCGLRSSHDSLS</sequence>
<feature type="region of interest" description="Disordered" evidence="1">
    <location>
        <begin position="48"/>
        <end position="103"/>
    </location>
</feature>